<dbReference type="Gene3D" id="1.20.120.310">
    <property type="entry name" value="ERV/ALR sulfhydryl oxidase domain"/>
    <property type="match status" value="1"/>
</dbReference>
<dbReference type="SUPFAM" id="SSF52833">
    <property type="entry name" value="Thioredoxin-like"/>
    <property type="match status" value="1"/>
</dbReference>
<keyword evidence="13" id="KW-1185">Reference proteome</keyword>
<dbReference type="InterPro" id="IPR017937">
    <property type="entry name" value="Thioredoxin_CS"/>
</dbReference>
<name>A0A090KY77_STRRB</name>
<evidence type="ECO:0000256" key="6">
    <source>
        <dbReference type="ARBA" id="ARBA00023157"/>
    </source>
</evidence>
<proteinExistence type="predicted"/>
<comment type="catalytic activity">
    <reaction evidence="8">
        <text>2 R'C(R)SH + O2 = R'C(R)S-S(R)CR' + H2O2</text>
        <dbReference type="Rhea" id="RHEA:17357"/>
        <dbReference type="ChEBI" id="CHEBI:15379"/>
        <dbReference type="ChEBI" id="CHEBI:16240"/>
        <dbReference type="ChEBI" id="CHEBI:16520"/>
        <dbReference type="ChEBI" id="CHEBI:17412"/>
        <dbReference type="EC" id="1.8.3.2"/>
    </reaction>
</comment>
<dbReference type="InterPro" id="IPR036249">
    <property type="entry name" value="Thioredoxin-like_sf"/>
</dbReference>
<dbReference type="InterPro" id="IPR042568">
    <property type="entry name" value="QSOX_FAD-bd_sf"/>
</dbReference>
<dbReference type="WBParaSite" id="SRAE_1000074800.1">
    <property type="protein sequence ID" value="SRAE_1000074800.1"/>
    <property type="gene ID" value="WBGene00257345"/>
</dbReference>
<reference evidence="12 13" key="1">
    <citation type="submission" date="2014-09" db="EMBL/GenBank/DDBJ databases">
        <authorList>
            <person name="Martin A.A."/>
        </authorList>
    </citation>
    <scope>NUCLEOTIDE SEQUENCE</scope>
    <source>
        <strain evidence="13">ED321</strain>
        <strain evidence="12">ED321 Heterogonic</strain>
    </source>
</reference>
<dbReference type="RefSeq" id="XP_024501677.1">
    <property type="nucleotide sequence ID" value="XM_024647617.1"/>
</dbReference>
<keyword evidence="2 8" id="KW-0285">Flavoprotein</keyword>
<feature type="signal peptide" evidence="9">
    <location>
        <begin position="1"/>
        <end position="22"/>
    </location>
</feature>
<dbReference type="WormBase" id="SRAE_1000074800">
    <property type="protein sequence ID" value="SRP02580"/>
    <property type="gene ID" value="WBGene00257345"/>
</dbReference>
<dbReference type="Gene3D" id="1.20.120.1960">
    <property type="entry name" value="QSOX sulfhydryl oxidase domain"/>
    <property type="match status" value="1"/>
</dbReference>
<evidence type="ECO:0000256" key="3">
    <source>
        <dbReference type="ARBA" id="ARBA00022729"/>
    </source>
</evidence>
<evidence type="ECO:0000256" key="2">
    <source>
        <dbReference type="ARBA" id="ARBA00022630"/>
    </source>
</evidence>
<keyword evidence="5 8" id="KW-0560">Oxidoreductase</keyword>
<dbReference type="GO" id="GO:0016971">
    <property type="term" value="F:flavin-dependent sulfhydryl oxidase activity"/>
    <property type="evidence" value="ECO:0007669"/>
    <property type="project" value="InterPro"/>
</dbReference>
<dbReference type="PRINTS" id="PR00421">
    <property type="entry name" value="THIOREDOXIN"/>
</dbReference>
<reference evidence="14" key="2">
    <citation type="submission" date="2020-12" db="UniProtKB">
        <authorList>
            <consortium name="WormBaseParasite"/>
        </authorList>
    </citation>
    <scope>IDENTIFICATION</scope>
</reference>
<sequence length="579" mass="67403">MQVYYIKLFLHLIFLHITCTLAEVADHTTEPKGTHATLYTNEDYVIQLDAATFNDTIYCDGKEDCSAFIVEFYADWCGHCRNYAPMYVELADDIKKWKNVIKLAAINCADSYNLPICTIHNIRSLPTIKYFEKNSKVSDNGMKFKAYHNIASMRKQITEYVIREQHTKNYDNWPNFEYIGEISRFSQLWNGLNENISTMAILFDNEKNDLLGSLVLLDLSYYSNKVIIKRSDKSHPLAAAFDVQTFPAVTIIKRGDKKPIFVSDFRKMISGELDSFFNADNMVDTIINHTPDRINRSSVDCNTSPELCQPKYFVSESDMLKAIKYALTNEIELVGQNLTGNSLTALYNFVNMLNDYYPGYTKNGSDNTSVKILENSSKAKQIFFNLKQFLTIKMMENSLTLDDWVNEFKKYEQKFDNPFADDADWEHCKGTEPRYRGYTCGLWTLFHTITVSAYNDAPVNGDFDPIPIIYSIRGWVEEFFGCEYCKKHFIEMTGRKFKIEDHMKTKEDTYLYLWKAHNIVNNRIKGHDSEDPNFKKYQFPAKFLCKECNEDFESLDNPKTHKFLQSYYSNINPYVKKTI</sequence>
<dbReference type="GeneID" id="36374840"/>
<evidence type="ECO:0000313" key="15">
    <source>
        <dbReference type="WormBase" id="SRAE_1000074800"/>
    </source>
</evidence>
<dbReference type="PROSITE" id="PS51352">
    <property type="entry name" value="THIOREDOXIN_2"/>
    <property type="match status" value="1"/>
</dbReference>
<dbReference type="CTD" id="36374840"/>
<dbReference type="Pfam" id="PF00085">
    <property type="entry name" value="Thioredoxin"/>
    <property type="match status" value="1"/>
</dbReference>
<dbReference type="Proteomes" id="UP000035682">
    <property type="component" value="Unplaced"/>
</dbReference>
<dbReference type="InterPro" id="IPR036774">
    <property type="entry name" value="ERV/ALR_sulphydryl_oxid_sf"/>
</dbReference>
<dbReference type="PROSITE" id="PS00194">
    <property type="entry name" value="THIOREDOXIN_1"/>
    <property type="match status" value="1"/>
</dbReference>
<dbReference type="GO" id="GO:0003756">
    <property type="term" value="F:protein disulfide isomerase activity"/>
    <property type="evidence" value="ECO:0007669"/>
    <property type="project" value="TreeGrafter"/>
</dbReference>
<feature type="domain" description="Thioredoxin" evidence="11">
    <location>
        <begin position="27"/>
        <end position="162"/>
    </location>
</feature>
<protein>
    <recommendedName>
        <fullName evidence="8">Sulfhydryl oxidase</fullName>
        <ecNumber evidence="8">1.8.3.2</ecNumber>
    </recommendedName>
</protein>
<evidence type="ECO:0000256" key="9">
    <source>
        <dbReference type="SAM" id="SignalP"/>
    </source>
</evidence>
<evidence type="ECO:0000256" key="1">
    <source>
        <dbReference type="ARBA" id="ARBA00001974"/>
    </source>
</evidence>
<evidence type="ECO:0000313" key="13">
    <source>
        <dbReference type="Proteomes" id="UP000035682"/>
    </source>
</evidence>
<dbReference type="PANTHER" id="PTHR22897:SF8">
    <property type="entry name" value="SULFHYDRYL OXIDASE"/>
    <property type="match status" value="1"/>
</dbReference>
<evidence type="ECO:0000256" key="8">
    <source>
        <dbReference type="RuleBase" id="RU371123"/>
    </source>
</evidence>
<keyword evidence="4 8" id="KW-0274">FAD</keyword>
<dbReference type="GO" id="GO:0000139">
    <property type="term" value="C:Golgi membrane"/>
    <property type="evidence" value="ECO:0007669"/>
    <property type="project" value="TreeGrafter"/>
</dbReference>
<dbReference type="InterPro" id="IPR017905">
    <property type="entry name" value="ERV/ALR_sulphydryl_oxidase"/>
</dbReference>
<dbReference type="EMBL" id="LN609528">
    <property type="protein sequence ID" value="CEF62475.1"/>
    <property type="molecule type" value="Genomic_DNA"/>
</dbReference>
<dbReference type="STRING" id="34506.A0A090KY77"/>
<keyword evidence="3 9" id="KW-0732">Signal</keyword>
<dbReference type="OMA" id="YGELWNE"/>
<evidence type="ECO:0000256" key="7">
    <source>
        <dbReference type="ARBA" id="ARBA00023180"/>
    </source>
</evidence>
<feature type="chain" id="PRO_5015030243" description="Sulfhydryl oxidase" evidence="9">
    <location>
        <begin position="23"/>
        <end position="579"/>
    </location>
</feature>
<dbReference type="GO" id="GO:0006457">
    <property type="term" value="P:protein folding"/>
    <property type="evidence" value="ECO:0007669"/>
    <property type="project" value="TreeGrafter"/>
</dbReference>
<dbReference type="InterPro" id="IPR013766">
    <property type="entry name" value="Thioredoxin_domain"/>
</dbReference>
<dbReference type="eggNOG" id="KOG1731">
    <property type="taxonomic scope" value="Eukaryota"/>
</dbReference>
<keyword evidence="6" id="KW-1015">Disulfide bond</keyword>
<evidence type="ECO:0000313" key="12">
    <source>
        <dbReference type="EMBL" id="CEF62475.1"/>
    </source>
</evidence>
<evidence type="ECO:0000256" key="4">
    <source>
        <dbReference type="ARBA" id="ARBA00022827"/>
    </source>
</evidence>
<comment type="cofactor">
    <cofactor evidence="1 8">
        <name>FAD</name>
        <dbReference type="ChEBI" id="CHEBI:57692"/>
    </cofactor>
</comment>
<dbReference type="OrthoDB" id="59470at2759"/>
<dbReference type="GO" id="GO:0005615">
    <property type="term" value="C:extracellular space"/>
    <property type="evidence" value="ECO:0007669"/>
    <property type="project" value="TreeGrafter"/>
</dbReference>
<evidence type="ECO:0000256" key="5">
    <source>
        <dbReference type="ARBA" id="ARBA00023002"/>
    </source>
</evidence>
<dbReference type="Gene3D" id="3.40.30.10">
    <property type="entry name" value="Glutaredoxin"/>
    <property type="match status" value="2"/>
</dbReference>
<dbReference type="InterPro" id="IPR039798">
    <property type="entry name" value="Sulfhydryl_oxidase"/>
</dbReference>
<dbReference type="PROSITE" id="PS51324">
    <property type="entry name" value="ERV_ALR"/>
    <property type="match status" value="1"/>
</dbReference>
<gene>
    <name evidence="12 14 15" type="ORF">SRAE_1000074800</name>
</gene>
<organism evidence="12">
    <name type="scientific">Strongyloides ratti</name>
    <name type="common">Parasitic roundworm</name>
    <dbReference type="NCBI Taxonomy" id="34506"/>
    <lineage>
        <taxon>Eukaryota</taxon>
        <taxon>Metazoa</taxon>
        <taxon>Ecdysozoa</taxon>
        <taxon>Nematoda</taxon>
        <taxon>Chromadorea</taxon>
        <taxon>Rhabditida</taxon>
        <taxon>Tylenchina</taxon>
        <taxon>Panagrolaimomorpha</taxon>
        <taxon>Strongyloidoidea</taxon>
        <taxon>Strongyloididae</taxon>
        <taxon>Strongyloides</taxon>
    </lineage>
</organism>
<feature type="domain" description="ERV/ALR sulfhydryl oxidase" evidence="10">
    <location>
        <begin position="431"/>
        <end position="539"/>
    </location>
</feature>
<dbReference type="AlphaFoldDB" id="A0A090KY77"/>
<dbReference type="Pfam" id="PF04777">
    <property type="entry name" value="Evr1_Alr"/>
    <property type="match status" value="1"/>
</dbReference>
<keyword evidence="7" id="KW-0325">Glycoprotein</keyword>
<accession>A0A090KY77</accession>
<dbReference type="EC" id="1.8.3.2" evidence="8"/>
<evidence type="ECO:0000313" key="14">
    <source>
        <dbReference type="WBParaSite" id="SRAE_1000074800.1"/>
    </source>
</evidence>
<evidence type="ECO:0000259" key="11">
    <source>
        <dbReference type="PROSITE" id="PS51352"/>
    </source>
</evidence>
<evidence type="ECO:0000259" key="10">
    <source>
        <dbReference type="PROSITE" id="PS51324"/>
    </source>
</evidence>
<dbReference type="PANTHER" id="PTHR22897">
    <property type="entry name" value="QUIESCIN Q6-RELATED SULFHYDRYL OXIDASE"/>
    <property type="match status" value="1"/>
</dbReference>
<dbReference type="SUPFAM" id="SSF69000">
    <property type="entry name" value="FAD-dependent thiol oxidase"/>
    <property type="match status" value="1"/>
</dbReference>